<dbReference type="Gene3D" id="3.30.559.10">
    <property type="entry name" value="Chloramphenicol acetyltransferase-like domain"/>
    <property type="match status" value="1"/>
</dbReference>
<feature type="compositionally biased region" description="Acidic residues" evidence="8">
    <location>
        <begin position="1442"/>
        <end position="1457"/>
    </location>
</feature>
<dbReference type="SUPFAM" id="SSF53901">
    <property type="entry name" value="Thiolase-like"/>
    <property type="match status" value="1"/>
</dbReference>
<sequence>MTNQSHEQDPEDTAGSIAVIGMAGRFSGARTLGEYWRNLRDGVESIVALTEQELQRTGIAADAIADRRYIRSGAPMDGIEEFDAELFGFTAAVADGLDPQHRLFLQTVWHAIEDAGYHPRELDGAVGVYGTSSASGYLLNNLMSGLDVEHIIGQGASFEMIDLSLRNDKDHIATRVAHQFDLRGPALSVQTACSSSAVAVHLACQALISGEVDAAIAGGSSIRIPNRAGYWHEPGAMTSPSGHCRPFDVRADGTVFGSGVGAVVLKTLDRARADGDPIHAVIRGSAINNDGAAKMTYAAPTAAGQAAVIAEAHGVAGVDPADVTYVETHGTGTPLGDPIEIEGLRQAFELAEHERTGPCHLGSVKANIGHLEVASGIAGLLKVILCLKNRSLPGTLHFTAPNPELRLDETPFALNPGVIDWESEGPRLAGISSFGVGGTNVHLVLEEAPVPAAAAPGAGPYPLLLSARGTERLTVARTALADELEADDSVELADVAATLAARPMDVTRGVTVVRDRAHAISALRAGEGVTSSVPAGAEDATDRVVMLFPGQGAQYVGMARGLYDGDPVFAENIDRCAAGFDAALGIDLKSLMFGGRSRELERTDRSQPALFAVEYALARALERRGVRPSLLLGHSVGEYVAATLAGVFDLPTAIGVVAERGRLMHAAPPGVMLAVPLGAPELTPHVGPDLDIATINEPGGCVVAGSADAIADLSARLAADGVNARRVRTSHAFHSRMMEQAATAFDAVLRRSTLSAPRIPMASNVTGAMMSDAEATDPGTWSRQIRATVRFADELDLALADPHRVLVEVGPGGALTSAAKRHPRFRDSHRVVRLLRHPAQDRGDHEFFLEGLGQLWAAGIEVEQFLPTGERVLLPGYPFLPERHWVDPSPRAGTVGIDTAHTPAAAQDQDEAGEGIEAALRRVWAACLGAESVDADADFFDVGGDSLIAIGVSIAAGHAGIDITPQDLYDHPTVRSLAAAIAERDAEAGLTGGEEPTDHPPLPPNLARLLDGGITDYGCWRTPIVLRLAAGLGVDDVSEVLGAVVRRHEVLRLRLRRRGGIWEQIIGDPAEEQQAWSSTCVETLPAGADAEALAGERLAEIIADGPGDGSMLTALLLRDADGGESRLALAVPGIVGDARSREILMSDLLTAFSQRAAGMPVSLTPASTGWRDWCQRLSELAGHRAVLDGYSRWLDTLSEPAVRIATTDTAAPPAAADFLRLPTTLGAVEAAELDDARRRTGIRLDELITAALVRGVVAIAGPGRVLIDVDGDARSILKPELDLRDTVGWFGTVYPVSITAPDEGDSLLLDAVRNELRGVTHQGIGYGLLRYQYAPTSARLAGLRDADVHLSIAGSIPEPPEALAASAPVWLGTDAARPVRDAIPALGHAVELRVYRAGGRMHLDWWYDRRRVDEARIAALAEAVSTALGAVTRETTESPADAGDDWELIDLSGEDAG</sequence>
<comment type="cofactor">
    <cofactor evidence="1">
        <name>pantetheine 4'-phosphate</name>
        <dbReference type="ChEBI" id="CHEBI:47942"/>
    </cofactor>
</comment>
<dbReference type="PROSITE" id="PS00606">
    <property type="entry name" value="KS3_1"/>
    <property type="match status" value="1"/>
</dbReference>
<dbReference type="EMBL" id="JAUTIX010000002">
    <property type="protein sequence ID" value="MDP0397881.1"/>
    <property type="molecule type" value="Genomic_DNA"/>
</dbReference>
<organism evidence="11 12">
    <name type="scientific">Tsukamurella strandjordii</name>
    <dbReference type="NCBI Taxonomy" id="147577"/>
    <lineage>
        <taxon>Bacteria</taxon>
        <taxon>Bacillati</taxon>
        <taxon>Actinomycetota</taxon>
        <taxon>Actinomycetes</taxon>
        <taxon>Mycobacteriales</taxon>
        <taxon>Tsukamurellaceae</taxon>
        <taxon>Tsukamurella</taxon>
    </lineage>
</organism>
<name>A0AA90SQH5_9ACTN</name>
<dbReference type="PANTHER" id="PTHR43775">
    <property type="entry name" value="FATTY ACID SYNTHASE"/>
    <property type="match status" value="1"/>
</dbReference>
<evidence type="ECO:0000256" key="1">
    <source>
        <dbReference type="ARBA" id="ARBA00001957"/>
    </source>
</evidence>
<reference evidence="11" key="1">
    <citation type="submission" date="2023-08" db="EMBL/GenBank/DDBJ databases">
        <title>The draft genome of Tsukamurella strandjordii strain 050030.</title>
        <authorList>
            <person name="Zhao F."/>
            <person name="Feng Y."/>
            <person name="Zong Z."/>
        </authorList>
    </citation>
    <scope>NUCLEOTIDE SEQUENCE</scope>
    <source>
        <strain evidence="11">050030</strain>
    </source>
</reference>
<dbReference type="InterPro" id="IPR032821">
    <property type="entry name" value="PKS_assoc"/>
</dbReference>
<dbReference type="SUPFAM" id="SSF52777">
    <property type="entry name" value="CoA-dependent acyltransferases"/>
    <property type="match status" value="2"/>
</dbReference>
<dbReference type="SUPFAM" id="SSF55048">
    <property type="entry name" value="Probable ACP-binding domain of malonyl-CoA ACP transacylase"/>
    <property type="match status" value="1"/>
</dbReference>
<dbReference type="InterPro" id="IPR014030">
    <property type="entry name" value="Ketoacyl_synth_N"/>
</dbReference>
<dbReference type="InterPro" id="IPR016039">
    <property type="entry name" value="Thiolase-like"/>
</dbReference>
<evidence type="ECO:0000256" key="5">
    <source>
        <dbReference type="ARBA" id="ARBA00022832"/>
    </source>
</evidence>
<dbReference type="Pfam" id="PF02801">
    <property type="entry name" value="Ketoacyl-synt_C"/>
    <property type="match status" value="1"/>
</dbReference>
<dbReference type="InterPro" id="IPR001227">
    <property type="entry name" value="Ac_transferase_dom_sf"/>
</dbReference>
<keyword evidence="2" id="KW-0596">Phosphopantetheine</keyword>
<dbReference type="Gene3D" id="3.40.366.10">
    <property type="entry name" value="Malonyl-Coenzyme A Acyl Carrier Protein, domain 2"/>
    <property type="match status" value="1"/>
</dbReference>
<evidence type="ECO:0000256" key="7">
    <source>
        <dbReference type="ARBA" id="ARBA00023268"/>
    </source>
</evidence>
<accession>A0AA90SQH5</accession>
<dbReference type="InterPro" id="IPR020841">
    <property type="entry name" value="PKS_Beta-ketoAc_synthase_dom"/>
</dbReference>
<dbReference type="InterPro" id="IPR050091">
    <property type="entry name" value="PKS_NRPS_Biosynth_Enz"/>
</dbReference>
<dbReference type="Gene3D" id="3.30.70.250">
    <property type="entry name" value="Malonyl-CoA ACP transacylase, ACP-binding"/>
    <property type="match status" value="1"/>
</dbReference>
<dbReference type="Pfam" id="PF00698">
    <property type="entry name" value="Acyl_transf_1"/>
    <property type="match status" value="1"/>
</dbReference>
<dbReference type="InterPro" id="IPR016036">
    <property type="entry name" value="Malonyl_transacylase_ACP-bd"/>
</dbReference>
<dbReference type="InterPro" id="IPR009081">
    <property type="entry name" value="PP-bd_ACP"/>
</dbReference>
<dbReference type="InterPro" id="IPR018201">
    <property type="entry name" value="Ketoacyl_synth_AS"/>
</dbReference>
<keyword evidence="7" id="KW-0511">Multifunctional enzyme</keyword>
<evidence type="ECO:0000259" key="9">
    <source>
        <dbReference type="PROSITE" id="PS50075"/>
    </source>
</evidence>
<evidence type="ECO:0000256" key="8">
    <source>
        <dbReference type="SAM" id="MobiDB-lite"/>
    </source>
</evidence>
<dbReference type="GO" id="GO:0004312">
    <property type="term" value="F:fatty acid synthase activity"/>
    <property type="evidence" value="ECO:0007669"/>
    <property type="project" value="TreeGrafter"/>
</dbReference>
<dbReference type="GO" id="GO:0005886">
    <property type="term" value="C:plasma membrane"/>
    <property type="evidence" value="ECO:0007669"/>
    <property type="project" value="TreeGrafter"/>
</dbReference>
<keyword evidence="3" id="KW-0597">Phosphoprotein</keyword>
<evidence type="ECO:0000256" key="4">
    <source>
        <dbReference type="ARBA" id="ARBA00022679"/>
    </source>
</evidence>
<feature type="region of interest" description="Disordered" evidence="8">
    <location>
        <begin position="1432"/>
        <end position="1457"/>
    </location>
</feature>
<dbReference type="GO" id="GO:0031177">
    <property type="term" value="F:phosphopantetheine binding"/>
    <property type="evidence" value="ECO:0007669"/>
    <property type="project" value="InterPro"/>
</dbReference>
<dbReference type="PROSITE" id="PS52004">
    <property type="entry name" value="KS3_2"/>
    <property type="match status" value="1"/>
</dbReference>
<evidence type="ECO:0000256" key="6">
    <source>
        <dbReference type="ARBA" id="ARBA00023098"/>
    </source>
</evidence>
<keyword evidence="6" id="KW-0443">Lipid metabolism</keyword>
<dbReference type="PROSITE" id="PS50075">
    <property type="entry name" value="CARRIER"/>
    <property type="match status" value="1"/>
</dbReference>
<dbReference type="Gene3D" id="1.10.1200.10">
    <property type="entry name" value="ACP-like"/>
    <property type="match status" value="1"/>
</dbReference>
<proteinExistence type="predicted"/>
<dbReference type="InterPro" id="IPR020806">
    <property type="entry name" value="PKS_PP-bd"/>
</dbReference>
<keyword evidence="4" id="KW-0808">Transferase</keyword>
<dbReference type="Gene3D" id="3.40.47.10">
    <property type="match status" value="1"/>
</dbReference>
<dbReference type="Gene3D" id="3.30.559.30">
    <property type="entry name" value="Nonribosomal peptide synthetase, condensation domain"/>
    <property type="match status" value="1"/>
</dbReference>
<dbReference type="InterPro" id="IPR036736">
    <property type="entry name" value="ACP-like_sf"/>
</dbReference>
<dbReference type="Pfam" id="PF00668">
    <property type="entry name" value="Condensation"/>
    <property type="match status" value="1"/>
</dbReference>
<dbReference type="SMART" id="SM00825">
    <property type="entry name" value="PKS_KS"/>
    <property type="match status" value="1"/>
</dbReference>
<dbReference type="RefSeq" id="WP_305110922.1">
    <property type="nucleotide sequence ID" value="NZ_JAUTIX010000002.1"/>
</dbReference>
<dbReference type="GO" id="GO:0071770">
    <property type="term" value="P:DIM/DIP cell wall layer assembly"/>
    <property type="evidence" value="ECO:0007669"/>
    <property type="project" value="TreeGrafter"/>
</dbReference>
<keyword evidence="12" id="KW-1185">Reference proteome</keyword>
<feature type="domain" description="Ketosynthase family 3 (KS3)" evidence="10">
    <location>
        <begin position="14"/>
        <end position="447"/>
    </location>
</feature>
<dbReference type="GO" id="GO:0005737">
    <property type="term" value="C:cytoplasm"/>
    <property type="evidence" value="ECO:0007669"/>
    <property type="project" value="TreeGrafter"/>
</dbReference>
<gene>
    <name evidence="11" type="ORF">Q7X28_08065</name>
</gene>
<protein>
    <submittedName>
        <fullName evidence="11">Beta-ketoacyl synthase N-terminal-like domain-containing protein</fullName>
    </submittedName>
</protein>
<dbReference type="SUPFAM" id="SSF52151">
    <property type="entry name" value="FabD/lysophospholipase-like"/>
    <property type="match status" value="1"/>
</dbReference>
<evidence type="ECO:0000313" key="12">
    <source>
        <dbReference type="Proteomes" id="UP001178281"/>
    </source>
</evidence>
<dbReference type="FunFam" id="3.40.47.10:FF:000042">
    <property type="entry name" value="Polyketide synthase Pks13"/>
    <property type="match status" value="1"/>
</dbReference>
<evidence type="ECO:0000256" key="3">
    <source>
        <dbReference type="ARBA" id="ARBA00022553"/>
    </source>
</evidence>
<dbReference type="CDD" id="cd00833">
    <property type="entry name" value="PKS"/>
    <property type="match status" value="1"/>
</dbReference>
<keyword evidence="5" id="KW-0276">Fatty acid metabolism</keyword>
<dbReference type="InterPro" id="IPR023213">
    <property type="entry name" value="CAT-like_dom_sf"/>
</dbReference>
<dbReference type="InterPro" id="IPR001242">
    <property type="entry name" value="Condensation_dom"/>
</dbReference>
<dbReference type="InterPro" id="IPR016035">
    <property type="entry name" value="Acyl_Trfase/lysoPLipase"/>
</dbReference>
<dbReference type="Pfam" id="PF00550">
    <property type="entry name" value="PP-binding"/>
    <property type="match status" value="1"/>
</dbReference>
<dbReference type="SMART" id="SM00827">
    <property type="entry name" value="PKS_AT"/>
    <property type="match status" value="1"/>
</dbReference>
<dbReference type="Pfam" id="PF00109">
    <property type="entry name" value="ketoacyl-synt"/>
    <property type="match status" value="1"/>
</dbReference>
<dbReference type="SMART" id="SM00823">
    <property type="entry name" value="PKS_PP"/>
    <property type="match status" value="1"/>
</dbReference>
<dbReference type="Gene3D" id="3.30.70.3290">
    <property type="match status" value="1"/>
</dbReference>
<feature type="domain" description="Carrier" evidence="9">
    <location>
        <begin position="911"/>
        <end position="985"/>
    </location>
</feature>
<dbReference type="SMART" id="SM01294">
    <property type="entry name" value="PKS_PP_betabranch"/>
    <property type="match status" value="1"/>
</dbReference>
<evidence type="ECO:0000259" key="10">
    <source>
        <dbReference type="PROSITE" id="PS52004"/>
    </source>
</evidence>
<dbReference type="Pfam" id="PF16197">
    <property type="entry name" value="KAsynt_C_assoc"/>
    <property type="match status" value="1"/>
</dbReference>
<dbReference type="GO" id="GO:0006633">
    <property type="term" value="P:fatty acid biosynthetic process"/>
    <property type="evidence" value="ECO:0007669"/>
    <property type="project" value="InterPro"/>
</dbReference>
<evidence type="ECO:0000256" key="2">
    <source>
        <dbReference type="ARBA" id="ARBA00022450"/>
    </source>
</evidence>
<dbReference type="SUPFAM" id="SSF47336">
    <property type="entry name" value="ACP-like"/>
    <property type="match status" value="1"/>
</dbReference>
<evidence type="ECO:0000313" key="11">
    <source>
        <dbReference type="EMBL" id="MDP0397881.1"/>
    </source>
</evidence>
<dbReference type="InterPro" id="IPR014043">
    <property type="entry name" value="Acyl_transferase_dom"/>
</dbReference>
<dbReference type="Proteomes" id="UP001178281">
    <property type="component" value="Unassembled WGS sequence"/>
</dbReference>
<dbReference type="InterPro" id="IPR014031">
    <property type="entry name" value="Ketoacyl_synth_C"/>
</dbReference>
<dbReference type="PANTHER" id="PTHR43775:SF37">
    <property type="entry name" value="SI:DKEY-61P9.11"/>
    <property type="match status" value="1"/>
</dbReference>
<dbReference type="GO" id="GO:0004315">
    <property type="term" value="F:3-oxoacyl-[acyl-carrier-protein] synthase activity"/>
    <property type="evidence" value="ECO:0007669"/>
    <property type="project" value="InterPro"/>
</dbReference>
<comment type="caution">
    <text evidence="11">The sequence shown here is derived from an EMBL/GenBank/DDBJ whole genome shotgun (WGS) entry which is preliminary data.</text>
</comment>